<sequence length="80" mass="9106">MWVEAAGNRALAEVLGGLKLKLRRVELAYEARGERSLGEHTSMIEALRARQWDRAAALLRRNWRGSLERLTAQRDTGAEF</sequence>
<evidence type="ECO:0000259" key="4">
    <source>
        <dbReference type="Pfam" id="PF07729"/>
    </source>
</evidence>
<dbReference type="SUPFAM" id="SSF48008">
    <property type="entry name" value="GntR ligand-binding domain-like"/>
    <property type="match status" value="1"/>
</dbReference>
<dbReference type="InterPro" id="IPR011711">
    <property type="entry name" value="GntR_C"/>
</dbReference>
<dbReference type="AlphaFoldDB" id="A0A2I9E026"/>
<feature type="domain" description="GntR C-terminal" evidence="4">
    <location>
        <begin position="3"/>
        <end position="61"/>
    </location>
</feature>
<evidence type="ECO:0000313" key="6">
    <source>
        <dbReference type="Proteomes" id="UP000236569"/>
    </source>
</evidence>
<evidence type="ECO:0000256" key="2">
    <source>
        <dbReference type="ARBA" id="ARBA00023125"/>
    </source>
</evidence>
<proteinExistence type="predicted"/>
<keyword evidence="3" id="KW-0804">Transcription</keyword>
<dbReference type="Pfam" id="PF07729">
    <property type="entry name" value="FCD"/>
    <property type="match status" value="1"/>
</dbReference>
<dbReference type="EMBL" id="BFAG01000010">
    <property type="protein sequence ID" value="GBF06735.1"/>
    <property type="molecule type" value="Genomic_DNA"/>
</dbReference>
<dbReference type="InterPro" id="IPR008920">
    <property type="entry name" value="TF_FadR/GntR_C"/>
</dbReference>
<gene>
    <name evidence="5" type="ORF">DAERI_100098</name>
</gene>
<keyword evidence="6" id="KW-1185">Reference proteome</keyword>
<keyword evidence="1" id="KW-0805">Transcription regulation</keyword>
<dbReference type="Gene3D" id="1.20.120.530">
    <property type="entry name" value="GntR ligand-binding domain-like"/>
    <property type="match status" value="1"/>
</dbReference>
<evidence type="ECO:0000256" key="1">
    <source>
        <dbReference type="ARBA" id="ARBA00023015"/>
    </source>
</evidence>
<organism evidence="5 6">
    <name type="scientific">Deinococcus aerius</name>
    <dbReference type="NCBI Taxonomy" id="200253"/>
    <lineage>
        <taxon>Bacteria</taxon>
        <taxon>Thermotogati</taxon>
        <taxon>Deinococcota</taxon>
        <taxon>Deinococci</taxon>
        <taxon>Deinococcales</taxon>
        <taxon>Deinococcaceae</taxon>
        <taxon>Deinococcus</taxon>
    </lineage>
</organism>
<dbReference type="Proteomes" id="UP000236569">
    <property type="component" value="Unassembled WGS sequence"/>
</dbReference>
<evidence type="ECO:0000313" key="5">
    <source>
        <dbReference type="EMBL" id="GBF06735.1"/>
    </source>
</evidence>
<name>A0A2I9E026_9DEIO</name>
<evidence type="ECO:0000256" key="3">
    <source>
        <dbReference type="ARBA" id="ARBA00023163"/>
    </source>
</evidence>
<reference evidence="6" key="1">
    <citation type="submission" date="2018-01" db="EMBL/GenBank/DDBJ databases">
        <title>Draft Genome Sequence of the Radioresistant Bacterium Deinococcus aerius TR0125, Isolated from the Higher Atmosphere above Japan.</title>
        <authorList>
            <person name="Satoh K."/>
            <person name="Arai H."/>
            <person name="Sanzen T."/>
            <person name="Kawaguchi Y."/>
            <person name="Hayashi H."/>
            <person name="Yokobori S."/>
            <person name="Yamagishi A."/>
            <person name="Oono Y."/>
            <person name="Narumi I."/>
        </authorList>
    </citation>
    <scope>NUCLEOTIDE SEQUENCE [LARGE SCALE GENOMIC DNA]</scope>
    <source>
        <strain evidence="6">TR0125</strain>
    </source>
</reference>
<protein>
    <recommendedName>
        <fullName evidence="4">GntR C-terminal domain-containing protein</fullName>
    </recommendedName>
</protein>
<keyword evidence="2" id="KW-0238">DNA-binding</keyword>
<accession>A0A2I9E026</accession>
<comment type="caution">
    <text evidence="5">The sequence shown here is derived from an EMBL/GenBank/DDBJ whole genome shotgun (WGS) entry which is preliminary data.</text>
</comment>
<dbReference type="GO" id="GO:0003677">
    <property type="term" value="F:DNA binding"/>
    <property type="evidence" value="ECO:0007669"/>
    <property type="project" value="UniProtKB-KW"/>
</dbReference>